<evidence type="ECO:0000256" key="1">
    <source>
        <dbReference type="SAM" id="MobiDB-lite"/>
    </source>
</evidence>
<protein>
    <submittedName>
        <fullName evidence="2">(northern house mosquito) hypothetical protein</fullName>
    </submittedName>
</protein>
<accession>A0A8D8PKR9</accession>
<name>A0A8D8PKR9_CULPI</name>
<organism evidence="2">
    <name type="scientific">Culex pipiens</name>
    <name type="common">House mosquito</name>
    <dbReference type="NCBI Taxonomy" id="7175"/>
    <lineage>
        <taxon>Eukaryota</taxon>
        <taxon>Metazoa</taxon>
        <taxon>Ecdysozoa</taxon>
        <taxon>Arthropoda</taxon>
        <taxon>Hexapoda</taxon>
        <taxon>Insecta</taxon>
        <taxon>Pterygota</taxon>
        <taxon>Neoptera</taxon>
        <taxon>Endopterygota</taxon>
        <taxon>Diptera</taxon>
        <taxon>Nematocera</taxon>
        <taxon>Culicoidea</taxon>
        <taxon>Culicidae</taxon>
        <taxon>Culicinae</taxon>
        <taxon>Culicini</taxon>
        <taxon>Culex</taxon>
        <taxon>Culex</taxon>
    </lineage>
</organism>
<feature type="region of interest" description="Disordered" evidence="1">
    <location>
        <begin position="81"/>
        <end position="104"/>
    </location>
</feature>
<dbReference type="EMBL" id="HBUE01248580">
    <property type="protein sequence ID" value="CAG6553234.1"/>
    <property type="molecule type" value="Transcribed_RNA"/>
</dbReference>
<dbReference type="AlphaFoldDB" id="A0A8D8PKR9"/>
<dbReference type="EMBL" id="HBUE01355769">
    <property type="protein sequence ID" value="CAG6605571.1"/>
    <property type="molecule type" value="Transcribed_RNA"/>
</dbReference>
<reference evidence="2" key="1">
    <citation type="submission" date="2021-05" db="EMBL/GenBank/DDBJ databases">
        <authorList>
            <person name="Alioto T."/>
            <person name="Alioto T."/>
            <person name="Gomez Garrido J."/>
        </authorList>
    </citation>
    <scope>NUCLEOTIDE SEQUENCE</scope>
</reference>
<evidence type="ECO:0000313" key="2">
    <source>
        <dbReference type="EMBL" id="CAG6605571.1"/>
    </source>
</evidence>
<proteinExistence type="predicted"/>
<sequence>MCCCEIKFADASRANIIGQAKQEPTPSKATFPELTTGGRAVDGLAFHPRLDGVHYERRLKSAVKLRQRVFDRVSKTLADVLNETSNAPYSPRQEPKGLGHGPPT</sequence>